<dbReference type="AlphaFoldDB" id="A0A1I1AE46"/>
<keyword evidence="3" id="KW-1185">Reference proteome</keyword>
<gene>
    <name evidence="2" type="ORF">SAMN05421867_11636</name>
</gene>
<accession>A0A1I1AE46</accession>
<evidence type="ECO:0000313" key="3">
    <source>
        <dbReference type="Proteomes" id="UP000199012"/>
    </source>
</evidence>
<dbReference type="EMBL" id="FOKA01000016">
    <property type="protein sequence ID" value="SFB34623.1"/>
    <property type="molecule type" value="Genomic_DNA"/>
</dbReference>
<sequence>MDPVRPARPLVVAHRGSSSVAPQNTLAALEAAWRAGADLVEVDVQRTRDGAVVVLHDDDVDATTDGTGAVADLDLAQVRALDAGAWFSPAYAGQRVPTLAEVLAFLADRPGIGLLLEVKGTWDEDAVRAVTEPVLAAGLGGRVLVQGFDEGTVAALAAVAPGLPRALLVAEVPDDLVERCRALGVVACNPGALALAARPDLVGRLQAEGWRVMVWTLDEPEDWAAAVALGVDAVITDRPDRLRGWLEGRASSSS</sequence>
<dbReference type="PROSITE" id="PS51704">
    <property type="entry name" value="GP_PDE"/>
    <property type="match status" value="1"/>
</dbReference>
<reference evidence="2 3" key="1">
    <citation type="submission" date="2016-10" db="EMBL/GenBank/DDBJ databases">
        <authorList>
            <person name="de Groot N.N."/>
        </authorList>
    </citation>
    <scope>NUCLEOTIDE SEQUENCE [LARGE SCALE GENOMIC DNA]</scope>
    <source>
        <strain evidence="2 3">CGMCC 4.6945</strain>
    </source>
</reference>
<dbReference type="PANTHER" id="PTHR46211:SF1">
    <property type="entry name" value="GLYCEROPHOSPHODIESTER PHOSPHODIESTERASE, CYTOPLASMIC"/>
    <property type="match status" value="1"/>
</dbReference>
<dbReference type="STRING" id="988821.SAMN05421867_11636"/>
<evidence type="ECO:0000313" key="2">
    <source>
        <dbReference type="EMBL" id="SFB34623.1"/>
    </source>
</evidence>
<name>A0A1I1AE46_9CELL</name>
<dbReference type="InterPro" id="IPR017946">
    <property type="entry name" value="PLC-like_Pdiesterase_TIM-brl"/>
</dbReference>
<dbReference type="OrthoDB" id="9758957at2"/>
<proteinExistence type="predicted"/>
<dbReference type="InterPro" id="IPR030395">
    <property type="entry name" value="GP_PDE_dom"/>
</dbReference>
<feature type="domain" description="GP-PDE" evidence="1">
    <location>
        <begin position="9"/>
        <end position="246"/>
    </location>
</feature>
<dbReference type="Gene3D" id="3.20.20.190">
    <property type="entry name" value="Phosphatidylinositol (PI) phosphodiesterase"/>
    <property type="match status" value="1"/>
</dbReference>
<dbReference type="Proteomes" id="UP000199012">
    <property type="component" value="Unassembled WGS sequence"/>
</dbReference>
<dbReference type="GO" id="GO:0006629">
    <property type="term" value="P:lipid metabolic process"/>
    <property type="evidence" value="ECO:0007669"/>
    <property type="project" value="InterPro"/>
</dbReference>
<dbReference type="GO" id="GO:0008081">
    <property type="term" value="F:phosphoric diester hydrolase activity"/>
    <property type="evidence" value="ECO:0007669"/>
    <property type="project" value="InterPro"/>
</dbReference>
<organism evidence="2 3">
    <name type="scientific">Cellulomonas marina</name>
    <dbReference type="NCBI Taxonomy" id="988821"/>
    <lineage>
        <taxon>Bacteria</taxon>
        <taxon>Bacillati</taxon>
        <taxon>Actinomycetota</taxon>
        <taxon>Actinomycetes</taxon>
        <taxon>Micrococcales</taxon>
        <taxon>Cellulomonadaceae</taxon>
        <taxon>Cellulomonas</taxon>
    </lineage>
</organism>
<dbReference type="Pfam" id="PF03009">
    <property type="entry name" value="GDPD"/>
    <property type="match status" value="1"/>
</dbReference>
<evidence type="ECO:0000259" key="1">
    <source>
        <dbReference type="PROSITE" id="PS51704"/>
    </source>
</evidence>
<protein>
    <submittedName>
        <fullName evidence="2">Glycerophosphoryl diester phosphodiesterase</fullName>
    </submittedName>
</protein>
<dbReference type="PANTHER" id="PTHR46211">
    <property type="entry name" value="GLYCEROPHOSPHORYL DIESTER PHOSPHODIESTERASE"/>
    <property type="match status" value="1"/>
</dbReference>
<dbReference type="SUPFAM" id="SSF51695">
    <property type="entry name" value="PLC-like phosphodiesterases"/>
    <property type="match status" value="1"/>
</dbReference>
<dbReference type="RefSeq" id="WP_090034272.1">
    <property type="nucleotide sequence ID" value="NZ_BONM01000032.1"/>
</dbReference>